<dbReference type="EMBL" id="GL988041">
    <property type="protein sequence ID" value="EGS21626.1"/>
    <property type="molecule type" value="Genomic_DNA"/>
</dbReference>
<dbReference type="Gene3D" id="3.90.25.10">
    <property type="entry name" value="UDP-galactose 4-epimerase, domain 1"/>
    <property type="match status" value="1"/>
</dbReference>
<dbReference type="SUPFAM" id="SSF51735">
    <property type="entry name" value="NAD(P)-binding Rossmann-fold domains"/>
    <property type="match status" value="1"/>
</dbReference>
<dbReference type="InterPro" id="IPR051164">
    <property type="entry name" value="NmrA-like_oxidored"/>
</dbReference>
<dbReference type="InterPro" id="IPR036291">
    <property type="entry name" value="NAD(P)-bd_dom_sf"/>
</dbReference>
<organism evidence="3">
    <name type="scientific">Chaetomium thermophilum (strain DSM 1495 / CBS 144.50 / IMI 039719)</name>
    <name type="common">Thermochaetoides thermophila</name>
    <dbReference type="NCBI Taxonomy" id="759272"/>
    <lineage>
        <taxon>Eukaryota</taxon>
        <taxon>Fungi</taxon>
        <taxon>Dikarya</taxon>
        <taxon>Ascomycota</taxon>
        <taxon>Pezizomycotina</taxon>
        <taxon>Sordariomycetes</taxon>
        <taxon>Sordariomycetidae</taxon>
        <taxon>Sordariales</taxon>
        <taxon>Chaetomiaceae</taxon>
        <taxon>Thermochaetoides</taxon>
    </lineage>
</organism>
<name>G0S6H1_CHATD</name>
<keyword evidence="3" id="KW-1185">Reference proteome</keyword>
<dbReference type="RefSeq" id="XP_006693922.1">
    <property type="nucleotide sequence ID" value="XM_006693859.1"/>
</dbReference>
<dbReference type="Gene3D" id="3.40.50.720">
    <property type="entry name" value="NAD(P)-binding Rossmann-like Domain"/>
    <property type="match status" value="2"/>
</dbReference>
<proteinExistence type="predicted"/>
<evidence type="ECO:0000256" key="1">
    <source>
        <dbReference type="ARBA" id="ARBA00022857"/>
    </source>
</evidence>
<dbReference type="OMA" id="GADTMCL"/>
<dbReference type="PANTHER" id="PTHR42748">
    <property type="entry name" value="NITROGEN METABOLITE REPRESSION PROTEIN NMRA FAMILY MEMBER"/>
    <property type="match status" value="1"/>
</dbReference>
<dbReference type="Proteomes" id="UP000008066">
    <property type="component" value="Unassembled WGS sequence"/>
</dbReference>
<dbReference type="eggNOG" id="ENOG502QWD2">
    <property type="taxonomic scope" value="Eukaryota"/>
</dbReference>
<dbReference type="KEGG" id="cthr:CTHT_0034900"/>
<dbReference type="GO" id="GO:0005634">
    <property type="term" value="C:nucleus"/>
    <property type="evidence" value="ECO:0007669"/>
    <property type="project" value="TreeGrafter"/>
</dbReference>
<dbReference type="GeneID" id="18257528"/>
<dbReference type="OrthoDB" id="10254221at2759"/>
<accession>G0S6H1</accession>
<dbReference type="HOGENOM" id="CLU_073157_0_0_1"/>
<gene>
    <name evidence="2" type="ORF">CTHT_0034900</name>
</gene>
<evidence type="ECO:0008006" key="4">
    <source>
        <dbReference type="Google" id="ProtNLM"/>
    </source>
</evidence>
<dbReference type="AlphaFoldDB" id="G0S6H1"/>
<sequence>MSRNICITSVEGQTGFLIAELLLTDEEFKKKVDSVTGLAFDPNHAKAKELAGLGAVIVPHKPGREREVVETLKKTGCDTICLVPPARADKFDIAAELSSAAKKAGVNNMLLISAAGCDYAERDKQPRLREFIDLETLVLSSKGEADTPLGNSPCVIRPKMRDIALVAAYVLSGKGPHGFDDKHRGQMMVVTGPMLCAGKELAEAASKALGQTMEFENISEREAKRILRNQADIDDSEKEYILEYYSLHPTEPDEFFRNYAGELRPKKKLRSS</sequence>
<protein>
    <recommendedName>
        <fullName evidence="4">NmrA-like domain-containing protein</fullName>
    </recommendedName>
</protein>
<evidence type="ECO:0000313" key="3">
    <source>
        <dbReference type="Proteomes" id="UP000008066"/>
    </source>
</evidence>
<keyword evidence="1" id="KW-0521">NADP</keyword>
<dbReference type="PANTHER" id="PTHR42748:SF22">
    <property type="entry name" value="NMRA-LIKE DOMAIN-CONTAINING PROTEIN"/>
    <property type="match status" value="1"/>
</dbReference>
<reference evidence="2 3" key="1">
    <citation type="journal article" date="2011" name="Cell">
        <title>Insight into structure and assembly of the nuclear pore complex by utilizing the genome of a eukaryotic thermophile.</title>
        <authorList>
            <person name="Amlacher S."/>
            <person name="Sarges P."/>
            <person name="Flemming D."/>
            <person name="van Noort V."/>
            <person name="Kunze R."/>
            <person name="Devos D.P."/>
            <person name="Arumugam M."/>
            <person name="Bork P."/>
            <person name="Hurt E."/>
        </authorList>
    </citation>
    <scope>NUCLEOTIDE SEQUENCE [LARGE SCALE GENOMIC DNA]</scope>
    <source>
        <strain evidence="3">DSM 1495 / CBS 144.50 / IMI 039719</strain>
    </source>
</reference>
<evidence type="ECO:0000313" key="2">
    <source>
        <dbReference type="EMBL" id="EGS21626.1"/>
    </source>
</evidence>